<dbReference type="InterPro" id="IPR031893">
    <property type="entry name" value="Phage_tail_APC"/>
</dbReference>
<accession>A0A350P3G6</accession>
<dbReference type="AlphaFoldDB" id="A0A350P3G6"/>
<protein>
    <recommendedName>
        <fullName evidence="1">Phage tail assembly chaperone-like domain-containing protein</fullName>
    </recommendedName>
</protein>
<feature type="non-terminal residue" evidence="2">
    <location>
        <position position="99"/>
    </location>
</feature>
<gene>
    <name evidence="2" type="ORF">DCW74_08875</name>
</gene>
<dbReference type="Gene3D" id="6.10.140.1310">
    <property type="match status" value="1"/>
</dbReference>
<sequence>MFVRITGYDSEDIAIESTDPNDFGVTWAQVSAKRTELENAEPMRVLRLERDRRIAETDWWALGDRTMTSAQTTYRQALRDITTQTPSLDANTGALTGIT</sequence>
<evidence type="ECO:0000259" key="1">
    <source>
        <dbReference type="Pfam" id="PF16778"/>
    </source>
</evidence>
<organism evidence="2 3">
    <name type="scientific">Alteromonas australica</name>
    <dbReference type="NCBI Taxonomy" id="589873"/>
    <lineage>
        <taxon>Bacteria</taxon>
        <taxon>Pseudomonadati</taxon>
        <taxon>Pseudomonadota</taxon>
        <taxon>Gammaproteobacteria</taxon>
        <taxon>Alteromonadales</taxon>
        <taxon>Alteromonadaceae</taxon>
        <taxon>Alteromonas/Salinimonas group</taxon>
        <taxon>Alteromonas</taxon>
    </lineage>
</organism>
<dbReference type="EMBL" id="DNAN01000308">
    <property type="protein sequence ID" value="HAW75833.1"/>
    <property type="molecule type" value="Genomic_DNA"/>
</dbReference>
<proteinExistence type="predicted"/>
<dbReference type="Proteomes" id="UP000263517">
    <property type="component" value="Unassembled WGS sequence"/>
</dbReference>
<reference evidence="2 3" key="1">
    <citation type="journal article" date="2018" name="Nat. Biotechnol.">
        <title>A standardized bacterial taxonomy based on genome phylogeny substantially revises the tree of life.</title>
        <authorList>
            <person name="Parks D.H."/>
            <person name="Chuvochina M."/>
            <person name="Waite D.W."/>
            <person name="Rinke C."/>
            <person name="Skarshewski A."/>
            <person name="Chaumeil P.A."/>
            <person name="Hugenholtz P."/>
        </authorList>
    </citation>
    <scope>NUCLEOTIDE SEQUENCE [LARGE SCALE GENOMIC DNA]</scope>
    <source>
        <strain evidence="2">UBA11978</strain>
    </source>
</reference>
<comment type="caution">
    <text evidence="2">The sequence shown here is derived from an EMBL/GenBank/DDBJ whole genome shotgun (WGS) entry which is preliminary data.</text>
</comment>
<evidence type="ECO:0000313" key="3">
    <source>
        <dbReference type="Proteomes" id="UP000263517"/>
    </source>
</evidence>
<name>A0A350P3G6_9ALTE</name>
<evidence type="ECO:0000313" key="2">
    <source>
        <dbReference type="EMBL" id="HAW75833.1"/>
    </source>
</evidence>
<feature type="domain" description="Phage tail assembly chaperone-like" evidence="1">
    <location>
        <begin position="44"/>
        <end position="85"/>
    </location>
</feature>
<dbReference type="Pfam" id="PF16778">
    <property type="entry name" value="Phage_tail_APC"/>
    <property type="match status" value="1"/>
</dbReference>